<dbReference type="Gene3D" id="2.60.40.1180">
    <property type="entry name" value="Golgi alpha-mannosidase II"/>
    <property type="match status" value="1"/>
</dbReference>
<evidence type="ECO:0000256" key="2">
    <source>
        <dbReference type="ARBA" id="ARBA00022801"/>
    </source>
</evidence>
<feature type="domain" description="Glycosyl hydrolase family 13 catalytic" evidence="4">
    <location>
        <begin position="12"/>
        <end position="361"/>
    </location>
</feature>
<dbReference type="CDD" id="cd11353">
    <property type="entry name" value="AmyAc_euk_bac_CMD_like"/>
    <property type="match status" value="1"/>
</dbReference>
<proteinExistence type="inferred from homology"/>
<dbReference type="EMBL" id="CP002160">
    <property type="protein sequence ID" value="ADL53746.1"/>
    <property type="molecule type" value="Genomic_DNA"/>
</dbReference>
<keyword evidence="3" id="KW-0326">Glycosidase</keyword>
<dbReference type="SUPFAM" id="SSF51445">
    <property type="entry name" value="(Trans)glycosidases"/>
    <property type="match status" value="1"/>
</dbReference>
<evidence type="ECO:0000256" key="1">
    <source>
        <dbReference type="ARBA" id="ARBA00008061"/>
    </source>
</evidence>
<keyword evidence="6" id="KW-1185">Reference proteome</keyword>
<dbReference type="InterPro" id="IPR032091">
    <property type="entry name" value="Malt_amylase-like_C"/>
</dbReference>
<reference evidence="5 6" key="1">
    <citation type="submission" date="2010-08" db="EMBL/GenBank/DDBJ databases">
        <title>Complete sequence of Clostridium cellulovorans 743B.</title>
        <authorList>
            <consortium name="US DOE Joint Genome Institute"/>
            <person name="Lucas S."/>
            <person name="Copeland A."/>
            <person name="Lapidus A."/>
            <person name="Cheng J.-F."/>
            <person name="Bruce D."/>
            <person name="Goodwin L."/>
            <person name="Pitluck S."/>
            <person name="Chertkov O."/>
            <person name="Detter J.C."/>
            <person name="Han C."/>
            <person name="Tapia R."/>
            <person name="Land M."/>
            <person name="Hauser L."/>
            <person name="Chang Y.-J."/>
            <person name="Jeffries C."/>
            <person name="Kyrpides N."/>
            <person name="Ivanova N."/>
            <person name="Mikhailova N."/>
            <person name="Hemme C.L."/>
            <person name="Woyke T."/>
        </authorList>
    </citation>
    <scope>NUCLEOTIDE SEQUENCE [LARGE SCALE GENOMIC DNA]</scope>
    <source>
        <strain evidence="6">ATCC 35296 / DSM 3052 / OCM 3 / 743B</strain>
    </source>
</reference>
<organism evidence="5 6">
    <name type="scientific">Clostridium cellulovorans (strain ATCC 35296 / DSM 3052 / OCM 3 / 743B)</name>
    <dbReference type="NCBI Taxonomy" id="573061"/>
    <lineage>
        <taxon>Bacteria</taxon>
        <taxon>Bacillati</taxon>
        <taxon>Bacillota</taxon>
        <taxon>Clostridia</taxon>
        <taxon>Eubacteriales</taxon>
        <taxon>Clostridiaceae</taxon>
        <taxon>Clostridium</taxon>
    </lineage>
</organism>
<comment type="similarity">
    <text evidence="1">Belongs to the glycosyl hydrolase 13 family.</text>
</comment>
<dbReference type="Proteomes" id="UP000002730">
    <property type="component" value="Chromosome"/>
</dbReference>
<dbReference type="STRING" id="573061.Clocel_4084"/>
<dbReference type="Pfam" id="PF00128">
    <property type="entry name" value="Alpha-amylase"/>
    <property type="match status" value="1"/>
</dbReference>
<name>D9SM90_CLOC7</name>
<dbReference type="AlphaFoldDB" id="D9SM90"/>
<dbReference type="InterPro" id="IPR017853">
    <property type="entry name" value="GH"/>
</dbReference>
<dbReference type="GO" id="GO:0016798">
    <property type="term" value="F:hydrolase activity, acting on glycosyl bonds"/>
    <property type="evidence" value="ECO:0007669"/>
    <property type="project" value="UniProtKB-KW"/>
</dbReference>
<dbReference type="RefSeq" id="WP_010074095.1">
    <property type="nucleotide sequence ID" value="NC_014393.1"/>
</dbReference>
<dbReference type="KEGG" id="ccb:Clocel_4084"/>
<dbReference type="PANTHER" id="PTHR10357">
    <property type="entry name" value="ALPHA-AMYLASE FAMILY MEMBER"/>
    <property type="match status" value="1"/>
</dbReference>
<evidence type="ECO:0000313" key="5">
    <source>
        <dbReference type="EMBL" id="ADL53746.1"/>
    </source>
</evidence>
<dbReference type="Gene3D" id="3.90.400.10">
    <property type="entry name" value="Oligo-1,6-glucosidase, Domain 2"/>
    <property type="match status" value="1"/>
</dbReference>
<evidence type="ECO:0000313" key="6">
    <source>
        <dbReference type="Proteomes" id="UP000002730"/>
    </source>
</evidence>
<evidence type="ECO:0000259" key="4">
    <source>
        <dbReference type="SMART" id="SM00642"/>
    </source>
</evidence>
<dbReference type="Gene3D" id="3.20.20.80">
    <property type="entry name" value="Glycosidases"/>
    <property type="match status" value="1"/>
</dbReference>
<dbReference type="Pfam" id="PF16657">
    <property type="entry name" value="Malt_amylase_C"/>
    <property type="match status" value="1"/>
</dbReference>
<dbReference type="InterPro" id="IPR013780">
    <property type="entry name" value="Glyco_hydro_b"/>
</dbReference>
<dbReference type="eggNOG" id="COG0366">
    <property type="taxonomic scope" value="Bacteria"/>
</dbReference>
<protein>
    <submittedName>
        <fullName evidence="5">Alpha amylase catalytic region</fullName>
    </submittedName>
</protein>
<accession>D9SM90</accession>
<dbReference type="SMART" id="SM00642">
    <property type="entry name" value="Aamy"/>
    <property type="match status" value="1"/>
</dbReference>
<dbReference type="CAZy" id="GH13">
    <property type="family name" value="Glycoside Hydrolase Family 13"/>
</dbReference>
<dbReference type="HOGENOM" id="CLU_006462_6_5_9"/>
<dbReference type="GO" id="GO:0005975">
    <property type="term" value="P:carbohydrate metabolic process"/>
    <property type="evidence" value="ECO:0007669"/>
    <property type="project" value="InterPro"/>
</dbReference>
<evidence type="ECO:0000256" key="3">
    <source>
        <dbReference type="ARBA" id="ARBA00023295"/>
    </source>
</evidence>
<dbReference type="InterPro" id="IPR006047">
    <property type="entry name" value="GH13_cat_dom"/>
</dbReference>
<dbReference type="OrthoDB" id="9805159at2"/>
<dbReference type="InterPro" id="IPR045857">
    <property type="entry name" value="O16G_dom_2"/>
</dbReference>
<dbReference type="SUPFAM" id="SSF51011">
    <property type="entry name" value="Glycosyl hydrolase domain"/>
    <property type="match status" value="1"/>
</dbReference>
<gene>
    <name evidence="5" type="ordered locus">Clocel_4084</name>
</gene>
<sequence length="450" mass="52341">MNRPIEEVMFYHIYPLGFTGAPAENDANIQLTNRLSKVGEWVPHLKEMNINALYIGPIFESTSHGYDTKDYYKIDKRLGTNEDFKELCKELHESDIDVVLDAVFNHVGREFEPFLDLREKRENSYYRNWFTNVNFSGNNSYGDNFSYESWHGCYNLVKLNLRNPEVKNYIFKVIEFWIKEFDIDGLRLDAADCMDFEFLKELSRFTKSLKKDFWLVGEVIHGDYNRWANKDSIDSVTNYECYKGLYSSHNDKNYFEIAYSFNRQSGNGGIYKNLNLYNFVDNHDVNRLASTVIKEEYLKNIYTLLYTMPGIPSIYYGSEYGIKAVKGKGTDAPLRPCLELGAIEDANADLFEHIKKIAEVRANSKALCYGDYKQVVVKNQQFVFERVSEGEDIYIALNLEDKESVLEFKIATKGNFAENLIEDEEFTIENQSLKIKLEPFSSKILRIASI</sequence>
<keyword evidence="2" id="KW-0378">Hydrolase</keyword>
<dbReference type="PANTHER" id="PTHR10357:SF210">
    <property type="entry name" value="MALTODEXTRIN GLUCOSIDASE"/>
    <property type="match status" value="1"/>
</dbReference>